<dbReference type="NCBIfam" id="TIGR01733">
    <property type="entry name" value="AA-adenyl-dom"/>
    <property type="match status" value="3"/>
</dbReference>
<evidence type="ECO:0000313" key="9">
    <source>
        <dbReference type="EMBL" id="RDW76398.1"/>
    </source>
</evidence>
<evidence type="ECO:0000256" key="4">
    <source>
        <dbReference type="ARBA" id="ARBA00022737"/>
    </source>
</evidence>
<dbReference type="InterPro" id="IPR010071">
    <property type="entry name" value="AA_adenyl_dom"/>
</dbReference>
<dbReference type="Gene3D" id="1.10.1200.10">
    <property type="entry name" value="ACP-like"/>
    <property type="match status" value="5"/>
</dbReference>
<dbReference type="Gene3D" id="3.40.50.12780">
    <property type="entry name" value="N-terminal domain of ligase-like"/>
    <property type="match status" value="4"/>
</dbReference>
<dbReference type="InterPro" id="IPR042099">
    <property type="entry name" value="ANL_N_sf"/>
</dbReference>
<comment type="caution">
    <text evidence="9">The sequence shown here is derived from an EMBL/GenBank/DDBJ whole genome shotgun (WGS) entry which is preliminary data.</text>
</comment>
<dbReference type="GeneID" id="38116760"/>
<dbReference type="GO" id="GO:0005737">
    <property type="term" value="C:cytoplasm"/>
    <property type="evidence" value="ECO:0007669"/>
    <property type="project" value="TreeGrafter"/>
</dbReference>
<dbReference type="FunFam" id="3.30.559.10:FF:000031">
    <property type="entry name" value="Nonribosomal peptide synthase Pes1"/>
    <property type="match status" value="1"/>
</dbReference>
<keyword evidence="1" id="KW-0596">Phosphopantetheine</keyword>
<keyword evidence="10" id="KW-1185">Reference proteome</keyword>
<dbReference type="CDD" id="cd19534">
    <property type="entry name" value="E_NRPS"/>
    <property type="match status" value="2"/>
</dbReference>
<sequence length="6262" mass="696397">MVQQAQCLLPSFGTTFNGPKRPVSIRAKTTSAQNAKLLSAFDRNTLDSILKTAWGLLLYRYTGSEDVCFGYRSHGARAFGSHSSDAERLLTCKLTIDEQDTIKTLLEKSWGENGCLTDVNGGGCLNADYDTYSLFNTVVMVRVCGDRGKARTSVRPVLPSILPQECRARLHVKILQDDVCIFLEWWNTEISTTQMESVAGYFEHLLDQVVFSQDTPVVEAGCFLEHDWDRIYKFNSVLPEARDRCIHDIISENARLHPEREAVCSWDGNLTYGELDGLSSELAHYLKSHGVGPEMLVALCFDKSKWNIVAMLGVLKAGGAFVPLDPTHPTSRLRSLAASVDAKIMLCSRSRSELLSQVVKELIPLDEQLFANISPSPRGYAQEETKSTNAAYLIFTSGSTGQPKGTLLEHRAFVTCATAFGGPMGLNADTRKLQFAAHTFDCSLAESLAVLIHGGCICVPSDEERLNDIVKAITRMRVNFTSLTPSFARFVEPSSVPELKTILLMGEAMSRTDLERWLHIRLLNGYGPTEAAVCSSIKEDIDVNYDCRDIGLPTGTLFWVVNPDDHNQLVPVGSPGELLLEGPTLARCYINNQQKTDEVFIYNPAWTKRDSKRGDRRFYKTGDLVRYNSDSGSLTFIGRKDTQIKLHGQRIELGEIEHTISTLPTVKHCIAFLCKSGFANGKVVAVVSLKQELSVDPMPLKLLPHSKRAHVTAEFREQLSKRLPTYMIPAVWLCVEALPLMPSGKLNRKEIVKWVTDLEDDIHAQNAESEVTESPNPTHLVLTVEDRLASIWSRVLAIPRDKLSLEDGFLTLGGDSIAAITCMGYCKKQGMGVTVQDVLQSKSIRDLATRVQETKKVVEYHESTDEPFELSPIQKLHFMVRKEGQGYFNQSMRTRVNRRVSAHDLRYAIEVIIERHSMLRARLVEDTATGALRQRISKEIDTSYRLRVHDIERPIEMESAISASQLCINAFEGPLMSVDLFYTNETCFLSMVAHHLVVDIVSWRIIIEDLEDILLHPEDKTILTNSLPFSVWCYLQDERAVSLGGYLEDVPSTEFAYWGMENQVATYGDATCETFELGIDDSSSILMDCHKSLGTEAVDVLLASLLHAFGQTFRDRSLPAIYNEGHGRESWDSSIDISRTVGWFTTVSPIFIEGQVADDPVDTVVLVKDLRRRLIDNGRQQFATVMSTTTEDERKRPLCPMEISFNYVGQHRDLQRQDGLFQLLNQMAGETGQGGGSSDYGKDTPRFGLFEVSALAVNGRLRFIFSFSKYMKHQEKIRAWIASCSEVLKYLGKRLQAIGMRPTLSDFPMLSLTYPTLENMLEKKLPSIGVSSPGIIEDIYPCTRMQEGILLARSRDSSLYAVHDTYEVRGLNGKPEAARFAEAWHTVVSRHAMLRTLFVENLTSQDLYSQLVLKFCEPPILHLSCSDDVDVVSTFNNQPPVVYNECKPHHRLMLCQTASGRLFFRLELSHAVMDGVSIAVILRDIQLAYDGKLSQRRPLFKAYIQYMRNRSQVSSLGYWNKYLAGLEPCLFPTLSDGKKAAQKQLMILRPSFNLFHDLQLVCDDNRLTLSTAFTVAWGLTLHLFCSSNDVCFNYTTSLRDSMVEDIESVVGPVINVLACRMKISRDGLLGDLMQQVQSDCMEQLAHNNVSLIDITHELQLSDIALSNTMISFQKVTKSEASSTESISCSRFCPIQDPAEYPLFVNVVATDKAAEIEVNYWTDTLSDEQAENVTSTFLKCLENIVRHQGEQVGHLETLSDWNKQRLRKWNKQPPEEADLSVQDIIQEKALSQPDTPAIISWDRTLNYSDLEHLSTCLAAYLSQLGVRKGTLVPIYFDKSVWQIVAILAVFKAGAICVPRDEVQPENDLDRWLVDHGAHTGVTSPSGAESLEGQFPTVVSVDESLFDFLMGPNTTNLSHTQPYDDSYVVFGSNGTHESSAIVLDQRAILARAAAFASAAHITSGTKTFQYAPYTSDIYLQEVIGTFMSGGCVCIPRNDSLSQLSESINETNANLVSLTPSIASFLRPSDVPSIRVLALVGETPSSEIEQVWSERVQVLSFMGPVECSSTCIQFSITKSSSTQSVTGIVLGCCSWIVDLCDSSRLVPVGCVGELVIEGAGVARGYLRDEEQTEQMFPRKDYGVVESLERPYSLFPKRRPQMFRTGYLVRYNTDGTLVYLGKKSDSVDQKPQMLGLEIEQFLGKQYTPGHRCVVESLYLGIEEYPKTCIAVFVLSTTDQPTITTEQTSRILSKTIDFQVLMNKLYTALAASLPASQVPSLYFPVSGLLLTPLGTVDRSCLRDAARNLPATSLLEYDVKKFGDFWRHQLEKPPLSGKFLMQPFSLQGPPAPKMIETSLTVSWSGALRKSNARPVLLSAWALAIHSYTQCDDTIFGELLADPGNRTNSSEQLSPQATMIPRRIRVHDSLSISDVLDQTSSSLAKAGPFERTPISSIRNINADTARALDFESTLSISAMSIEQQGLHLKSLENQERLHSELGVCPLAVLCAIEETGVNLTARYDDRAMYNSQVDQLLALFGECLDIFRSSAALEERIVDLPKKGGSLQVFNDTVDYWKEHLADIEPCLFPELTPKREQGKFCTMSLQLSNASEIQRVCNDLAITPNLFLQTVWALVLRCYTGLEDVCFGYHIHEKNASSCILPCRLNLNDNLELRDVMQERKMDAERMLNHRMSLFEIHRAIKSENASIFNTVFRYKESTSAVAESSNAIFDSLNENLGQYLMVVNASVSGSSAEINFDYQPTSLSETDMGHLIDCYECTMNSVLSLLEPGRLIRDVDFFGRSSCQAVSSWNATLPAQPTRCAHAIIHEQALAHPAAPAICSWDGNFTYAQLDFLTTKLASHLVNRGIGPEVFVGLCFEKSAWAVIAQVAVLKAGGAFASLDPAHPEGRLQGLVNDIAAPIVLCSTRYLEKASRICKAALAVNHDALEKIPNPPAVRRLPTTNVHNAAYAIFTSGTTGKPKATVIEHAALAVASSCFSRILGIDSNTRQLQFSSYTFDASILEISITLMVGACVCMPGDEERMNDLAGAITRMKVNSAFFTPTVLSTLDPNRVPTLERLYVGGEKVTETHVMRWTGRRLRFFEAYGPSESTIFATASLKINQDGVLVDDDCSSIGTALCGRTWIVDPHNHNRILPVGAVGELVMEGDIIARGYLNNPKKTEEVFISQPQWSKEPGLRDVFSHTSRMYLTGDLVRYKSDGNICFISRKDTQVKLNGQRIELEEIEQQCTLLSPENTQVAVEVVVPETKSVAKTLAAFITVDGHDSRSAASEQIMSPSLLLPLSESVQKAIGKLHSSLSRVLPQIMIPKLYFPVQYLPLSSTGKLDRKGLRAMVQGLSKEQLRSYMIMNSGSGRAVTQAAESTLRDLWAKVLEIEPGSISAEDSFFGIGGDSFSAMKLVVAARAQDISLTVAQIYEHPVLVDMAKCCADAEEVTQRPDLEPFTMVPDSTPLPDTLEEISEQCCVAKDSITDIYPCTAVQEGLLTLSIKNPGAYVARVPYRLSPNVNLEKFKAAWQQTVDELDILRTRIVHIEDVGFLQVVIKRERISWTLETSLENVTDDTVEGSGALLAKYAIVQIGPSVRYFVWTINHALYDGWNVPQILKRVEDVYASSSTENSTVPYKFFINHLLQRDMQQSDDFWKAYLDGLSCEPFPPQKNNDSSSTGAGSIQRRSFDISRTSRASDVTIPELIRSAWAIVISAHTGSGDVCFGETLSGRNVNMPGIADVAGPAITTVPMRVRVDNKLPISQYLSDVRQVTAAMIPHQHHGLQRIQKLSGDAALACKFQNLLVIQSDNAQLNEDIWSWAEQETQGDFFTNPLVVQCQVSGSKLLIQANYDEMILDSWQAERLLGQFGFVLEQLLNVPRDSPMTVGAIDVASPLDKQSIASWNQRQVTCIDKCVQDFIRENALMQPQAPALCSWDGELNYQETFELASSFAAYLVSCGVGPETYVPVCVDKSVWAIVTILSVLLAGGAFVPLDPSHPASRHKEILEEIEADIILCSSQLRNRYLGSVSTIIPVSKATILAYSAVTTTKKERFTTSPSNAAYAIFTSGSTGRPKGIVVEHRAVCSSIIGFAPVVELNKDSRVFQFASLTFDAAILEVLGTLMLGACICIPSEDERLNDIPRAIQRMNVSWSFLTPSVASIIEPSSVPSLQVVTCGGEALSSEVVKTWKHHVNFIGAYGPTETVVFALVARDYVNHGSTCIGYGHPNTLTWIVDPDDHDRLTPLGAVGELVLEGPTLAREYLKNPTKTAENFVSEPAWIKNFSSSLPSPRRIYKTGDLAKYNYDGSIEYLGRKDHQVKLHGQRMELGEIEHRLLANQTVRNAVVILPQTGPLRQKLVAVMSLKSLTSDSNMIATGACELASQKDMLRVGHLEASAIQKRVEEQLPHYMVPQAWAVIKNIPMLVSGKLDRKRISSWLEQLDESAYDRIMQDYDDATPDTIEEENEDQGEPDTIPETIRDIFAQVLNLPIHKVDPDRSFIYLGGDSITGMAVVSKARKCGLNLTLNRILQAKSIEELAASCDTRLLPTKSVTESCSPFALSPIQELFFRSSPTVLKGSGRFNQSITVRLANRVEPTVVEDAIRAVVRKHSMLRARFSKSTDGTWQQRITSDVDSAYNFRAHFVKSSSDMLSRVAKTQCSLNIQMGPVVAADLFDEDGEQILFLVASHLCVDVVSWRIVLQELEDFIKTGSLSSDTPLSFQSWCNVQRDGSKSFNKTIASQPPDLNYWGMSRTPNNYGHVEIESFTLDKRATAFVSRHCHAILRTETVEVLLAAVLYSFNRVFTDRNAPTIFNEGHGRETWDSSEPSGTVGWFTTMSPLHVQTGSDLLDTIKRVKDTRRQISELGRAFFAHNMLHSRSNGDSVKFSAPFEIIFNYLGQLQQLERDGSIFQHYGDVFSAKSMDSASDMGRDTPRFALFEVTALIVKEQLHVSFIYNRNMRHQAQIQSWVAECKRVLETDMPKLKDVPPQPTLSDYPLLPITYDEMQDLTENVLPSLGIAGWNQVEDIYFCSPIQEGILFSQLRDPHEYIFNVIFELRRSGGNGDIDLARLKRAWSMVVARHSILRTVFIESCCKGGSFDQVVIKEASEEALDIECDDSDAMDQLDALSLRNRGKSSDRYHQVIFCKTSIGRVLMKLEMNHVIIDGGSASILLKELALAYGNQLPPGPGPLFSEYIKYLKEEGAFEALDYWKLRLSCVRPCYLPVAASKNGSRQLGTHMVAFNRFAALQSFCETNSITFANLILAAWAIVLRSYTKSDDVCFGYPSTGRDLPVPGIQDAVGIFINTLCCRVRFRANHTLLDIAKSVQDDRIDSLPYQRSSLAEIQHALGRKGEPLFNTCMSIQNGSVGKVEVGEFSFVMQKAHDPCEYPITLNVESAKGSEGILLRYWVDAVSEAKAAAFASAIAEVLTCFLEDSTRPVSALRIREEENTTATGPFMDRSLLEKMVDERIKLVVSQMLGNGKIDTSWMKNHGDDLSDDFVHIEKDIEESLQGVVVAREKTPASSTQTLDTEHRTPIDAESQLWRLWSITLGLPPHPIKYQDSFFKLGGDSITAMKLVRAARDEGMKLSVADVIKNPVFEKMMALVNDRKKIMALAKTEKREDSDEKVEDKPLLPQSDSSQELSILRPMPVQFDDRSLRAAISPKVGVFKGGIVDVLPVTDFQALSLTGTMFESRWMLNYFYLDGKGAIDMRRLRESFLRVVDAFDILRTVFVCFHGQFYQVVLRKVKPDIFVHETDKSLDEYSNSLQQRDKKQSPGQGQQCVQFYVVRKANSDEHRILIRLSHAQYDGFCLSKIMTAIKMGYEGSPISPSSFLNYMRLLPGNITPEHYQHWSNLLKGSKMTQIIQRDRLNTFQHVGGYTQKAKVIEIPSSATENVTIATVMQSAWAITLAKMCAQDDVVFGLTVNGRNAVPGAEGIVGPCLNFIPIRVKFKERWTGLDLFRFLQDQQVANMTYESLGCREIVRRCTDWPESTFFTTSVLHQTLDYEGQMQLDNHTYKMGGFGVIDNLTDLMLFSKPLAGQPTQINVAIGYSNKGPIPSSFVSTLLDMVCETAQSLVANPNLALPSPSTIRSLPPQLVEDTPTAESRDSLLLSSLNDHSLSEILAHSALVTRIWQQVLQPRSSAGKLQTSYQLDSSFFGLGGDIANVAQVVWIIEQETGLHVRIEDLLAHSTFLGHMAVVALNMTKRDADVDSSDTAPAPAYAPVDARTPSRTVSVSRQDVPRLPASKSEWSALDRARILAKKITRLGGLATRV</sequence>
<dbReference type="FunFam" id="1.10.1200.10:FF:000024">
    <property type="entry name" value="Nonribosomal peptide synthase Pes1"/>
    <property type="match status" value="1"/>
</dbReference>
<feature type="domain" description="Carrier" evidence="8">
    <location>
        <begin position="3366"/>
        <end position="3442"/>
    </location>
</feature>
<dbReference type="InterPro" id="IPR045851">
    <property type="entry name" value="AMP-bd_C_sf"/>
</dbReference>
<dbReference type="FunFam" id="3.30.559.30:FF:000003">
    <property type="entry name" value="Nonribosomal peptide synthase SidD"/>
    <property type="match status" value="1"/>
</dbReference>
<accession>A0A3D8RR20</accession>
<dbReference type="Pfam" id="PF00501">
    <property type="entry name" value="AMP-binding"/>
    <property type="match status" value="4"/>
</dbReference>
<feature type="domain" description="Carrier" evidence="8">
    <location>
        <begin position="6109"/>
        <end position="6192"/>
    </location>
</feature>
<reference evidence="9 10" key="1">
    <citation type="journal article" date="2018" name="IMA Fungus">
        <title>IMA Genome-F 9: Draft genome sequence of Annulohypoxylon stygium, Aspergillus mulundensis, Berkeleyomyces basicola (syn. Thielaviopsis basicola), Ceratocystis smalleyi, two Cercospora beticola strains, Coleophoma cylindrospora, Fusarium fracticaudum, Phialophora cf. hyalina, and Morchella septimelata.</title>
        <authorList>
            <person name="Wingfield B.D."/>
            <person name="Bills G.F."/>
            <person name="Dong Y."/>
            <person name="Huang W."/>
            <person name="Nel W.J."/>
            <person name="Swalarsk-Parry B.S."/>
            <person name="Vaghefi N."/>
            <person name="Wilken P.M."/>
            <person name="An Z."/>
            <person name="de Beer Z.W."/>
            <person name="De Vos L."/>
            <person name="Chen L."/>
            <person name="Duong T.A."/>
            <person name="Gao Y."/>
            <person name="Hammerbacher A."/>
            <person name="Kikkert J.R."/>
            <person name="Li Y."/>
            <person name="Li H."/>
            <person name="Li K."/>
            <person name="Li Q."/>
            <person name="Liu X."/>
            <person name="Ma X."/>
            <person name="Naidoo K."/>
            <person name="Pethybridge S.J."/>
            <person name="Sun J."/>
            <person name="Steenkamp E.T."/>
            <person name="van der Nest M.A."/>
            <person name="van Wyk S."/>
            <person name="Wingfield M.J."/>
            <person name="Xiong C."/>
            <person name="Yue Q."/>
            <person name="Zhang X."/>
        </authorList>
    </citation>
    <scope>NUCLEOTIDE SEQUENCE [LARGE SCALE GENOMIC DNA]</scope>
    <source>
        <strain evidence="9 10">DSM 5745</strain>
    </source>
</reference>
<dbReference type="InterPro" id="IPR020806">
    <property type="entry name" value="PKS_PP-bd"/>
</dbReference>
<dbReference type="GO" id="GO:0031177">
    <property type="term" value="F:phosphopantetheine binding"/>
    <property type="evidence" value="ECO:0007669"/>
    <property type="project" value="InterPro"/>
</dbReference>
<dbReference type="EMBL" id="PVWQ01000007">
    <property type="protein sequence ID" value="RDW76398.1"/>
    <property type="molecule type" value="Genomic_DNA"/>
</dbReference>
<dbReference type="InterPro" id="IPR009081">
    <property type="entry name" value="PP-bd_ACP"/>
</dbReference>
<dbReference type="PROSITE" id="PS50075">
    <property type="entry name" value="CARRIER"/>
    <property type="match status" value="5"/>
</dbReference>
<proteinExistence type="inferred from homology"/>
<evidence type="ECO:0000259" key="8">
    <source>
        <dbReference type="PROSITE" id="PS50075"/>
    </source>
</evidence>
<dbReference type="Gene3D" id="3.30.559.10">
    <property type="entry name" value="Chloramphenicol acetyltransferase-like domain"/>
    <property type="match status" value="6"/>
</dbReference>
<dbReference type="CDD" id="cd19545">
    <property type="entry name" value="FUM14_C_NRPS-like"/>
    <property type="match status" value="1"/>
</dbReference>
<dbReference type="InterPro" id="IPR023213">
    <property type="entry name" value="CAT-like_dom_sf"/>
</dbReference>
<keyword evidence="3" id="KW-0436">Ligase</keyword>
<evidence type="ECO:0000313" key="10">
    <source>
        <dbReference type="Proteomes" id="UP000256690"/>
    </source>
</evidence>
<dbReference type="SUPFAM" id="SSF56801">
    <property type="entry name" value="Acetyl-CoA synthetase-like"/>
    <property type="match status" value="4"/>
</dbReference>
<dbReference type="GO" id="GO:0016853">
    <property type="term" value="F:isomerase activity"/>
    <property type="evidence" value="ECO:0007669"/>
    <property type="project" value="UniProtKB-KW"/>
</dbReference>
<dbReference type="InterPro" id="IPR001242">
    <property type="entry name" value="Condensation_dom"/>
</dbReference>
<dbReference type="Proteomes" id="UP000256690">
    <property type="component" value="Unassembled WGS sequence"/>
</dbReference>
<evidence type="ECO:0000256" key="1">
    <source>
        <dbReference type="ARBA" id="ARBA00022450"/>
    </source>
</evidence>
<dbReference type="FunFam" id="3.30.559.10:FF:000016">
    <property type="entry name" value="Nonribosomal peptide synthase Pes1"/>
    <property type="match status" value="2"/>
</dbReference>
<gene>
    <name evidence="9" type="ORF">DSM5745_06390</name>
</gene>
<dbReference type="FunFam" id="1.10.1200.10:FF:000026">
    <property type="entry name" value="Nonribosomal peptide synthase Pes1"/>
    <property type="match status" value="1"/>
</dbReference>
<dbReference type="PROSITE" id="PS00012">
    <property type="entry name" value="PHOSPHOPANTETHEINE"/>
    <property type="match status" value="1"/>
</dbReference>
<dbReference type="PANTHER" id="PTHR45527">
    <property type="entry name" value="NONRIBOSOMAL PEPTIDE SYNTHETASE"/>
    <property type="match status" value="1"/>
</dbReference>
<keyword evidence="5" id="KW-0413">Isomerase</keyword>
<dbReference type="Gene3D" id="3.30.300.30">
    <property type="match status" value="4"/>
</dbReference>
<dbReference type="FunFam" id="1.10.1200.10:FF:000005">
    <property type="entry name" value="Nonribosomal peptide synthetase 1"/>
    <property type="match status" value="2"/>
</dbReference>
<dbReference type="CDD" id="cd05918">
    <property type="entry name" value="A_NRPS_SidN3_like"/>
    <property type="match status" value="3"/>
</dbReference>
<feature type="domain" description="Carrier" evidence="8">
    <location>
        <begin position="4461"/>
        <end position="4537"/>
    </location>
</feature>
<dbReference type="RefSeq" id="XP_026602710.1">
    <property type="nucleotide sequence ID" value="XM_026748406.1"/>
</dbReference>
<organism evidence="9 10">
    <name type="scientific">Aspergillus mulundensis</name>
    <dbReference type="NCBI Taxonomy" id="1810919"/>
    <lineage>
        <taxon>Eukaryota</taxon>
        <taxon>Fungi</taxon>
        <taxon>Dikarya</taxon>
        <taxon>Ascomycota</taxon>
        <taxon>Pezizomycotina</taxon>
        <taxon>Eurotiomycetes</taxon>
        <taxon>Eurotiomycetidae</taxon>
        <taxon>Eurotiales</taxon>
        <taxon>Aspergillaceae</taxon>
        <taxon>Aspergillus</taxon>
        <taxon>Aspergillus subgen. Nidulantes</taxon>
    </lineage>
</organism>
<dbReference type="GO" id="GO:0044550">
    <property type="term" value="P:secondary metabolite biosynthetic process"/>
    <property type="evidence" value="ECO:0007669"/>
    <property type="project" value="TreeGrafter"/>
</dbReference>
<feature type="domain" description="Carrier" evidence="8">
    <location>
        <begin position="5522"/>
        <end position="5598"/>
    </location>
</feature>
<dbReference type="FunFam" id="3.30.559.30:FF:000005">
    <property type="entry name" value="Nonribosomal peptide synthase Pes1"/>
    <property type="match status" value="1"/>
</dbReference>
<dbReference type="PROSITE" id="PS00455">
    <property type="entry name" value="AMP_BINDING"/>
    <property type="match status" value="1"/>
</dbReference>
<evidence type="ECO:0000256" key="2">
    <source>
        <dbReference type="ARBA" id="ARBA00022553"/>
    </source>
</evidence>
<name>A0A3D8RR20_9EURO</name>
<dbReference type="Pfam" id="PF00550">
    <property type="entry name" value="PP-binding"/>
    <property type="match status" value="4"/>
</dbReference>
<protein>
    <recommendedName>
        <fullName evidence="8">Carrier domain-containing protein</fullName>
    </recommendedName>
</protein>
<feature type="region of interest" description="Disordered" evidence="7">
    <location>
        <begin position="6198"/>
        <end position="6228"/>
    </location>
</feature>
<dbReference type="GO" id="GO:0016874">
    <property type="term" value="F:ligase activity"/>
    <property type="evidence" value="ECO:0007669"/>
    <property type="project" value="UniProtKB-KW"/>
</dbReference>
<dbReference type="FunFam" id="3.30.559.30:FF:000010">
    <property type="entry name" value="Nonribosomal peptide synthase Pes1"/>
    <property type="match status" value="1"/>
</dbReference>
<comment type="similarity">
    <text evidence="6">Belongs to the NRP synthetase family.</text>
</comment>
<dbReference type="Gene3D" id="3.30.559.30">
    <property type="entry name" value="Nonribosomal peptide synthetase, condensation domain"/>
    <property type="match status" value="9"/>
</dbReference>
<dbReference type="GO" id="GO:0043041">
    <property type="term" value="P:amino acid activation for nonribosomal peptide biosynthetic process"/>
    <property type="evidence" value="ECO:0007669"/>
    <property type="project" value="TreeGrafter"/>
</dbReference>
<dbReference type="InterPro" id="IPR036736">
    <property type="entry name" value="ACP-like_sf"/>
</dbReference>
<dbReference type="FunFam" id="3.30.300.30:FF:000015">
    <property type="entry name" value="Nonribosomal peptide synthase SidD"/>
    <property type="match status" value="3"/>
</dbReference>
<dbReference type="InterPro" id="IPR020845">
    <property type="entry name" value="AMP-binding_CS"/>
</dbReference>
<dbReference type="Pfam" id="PF00668">
    <property type="entry name" value="Condensation"/>
    <property type="match status" value="7"/>
</dbReference>
<dbReference type="SUPFAM" id="SSF52777">
    <property type="entry name" value="CoA-dependent acyltransferases"/>
    <property type="match status" value="15"/>
</dbReference>
<dbReference type="SMART" id="SM00823">
    <property type="entry name" value="PKS_PP"/>
    <property type="match status" value="2"/>
</dbReference>
<dbReference type="InterPro" id="IPR000873">
    <property type="entry name" value="AMP-dep_synth/lig_dom"/>
</dbReference>
<dbReference type="FunFam" id="3.30.559.30:FF:000002">
    <property type="entry name" value="Nonribosomal peptide synthase Pes1"/>
    <property type="match status" value="2"/>
</dbReference>
<keyword evidence="4" id="KW-0677">Repeat</keyword>
<keyword evidence="2" id="KW-0597">Phosphoprotein</keyword>
<evidence type="ECO:0000256" key="3">
    <source>
        <dbReference type="ARBA" id="ARBA00022598"/>
    </source>
</evidence>
<dbReference type="InterPro" id="IPR006162">
    <property type="entry name" value="Ppantetheine_attach_site"/>
</dbReference>
<dbReference type="SUPFAM" id="SSF47336">
    <property type="entry name" value="ACP-like"/>
    <property type="match status" value="5"/>
</dbReference>
<dbReference type="FunFam" id="3.40.50.980:FF:000001">
    <property type="entry name" value="Non-ribosomal peptide synthetase"/>
    <property type="match status" value="1"/>
</dbReference>
<evidence type="ECO:0000256" key="7">
    <source>
        <dbReference type="SAM" id="MobiDB-lite"/>
    </source>
</evidence>
<dbReference type="STRING" id="1810919.A0A3D8RR20"/>
<dbReference type="CDD" id="cd19542">
    <property type="entry name" value="CT_NRPS-like"/>
    <property type="match status" value="3"/>
</dbReference>
<dbReference type="OrthoDB" id="416786at2759"/>
<dbReference type="NCBIfam" id="NF003417">
    <property type="entry name" value="PRK04813.1"/>
    <property type="match status" value="4"/>
</dbReference>
<evidence type="ECO:0000256" key="6">
    <source>
        <dbReference type="ARBA" id="ARBA00029454"/>
    </source>
</evidence>
<dbReference type="FunFam" id="3.30.559.10:FF:000017">
    <property type="entry name" value="Nonribosomal peptide synthase Pes1"/>
    <property type="match status" value="2"/>
</dbReference>
<feature type="domain" description="Carrier" evidence="8">
    <location>
        <begin position="779"/>
        <end position="855"/>
    </location>
</feature>
<dbReference type="PANTHER" id="PTHR45527:SF1">
    <property type="entry name" value="FATTY ACID SYNTHASE"/>
    <property type="match status" value="1"/>
</dbReference>
<evidence type="ECO:0000256" key="5">
    <source>
        <dbReference type="ARBA" id="ARBA00023235"/>
    </source>
</evidence>
<dbReference type="FunFam" id="3.40.50.12780:FF:000014">
    <property type="entry name" value="Nonribosomal peptide synthetase 1"/>
    <property type="match status" value="3"/>
</dbReference>